<feature type="region of interest" description="Disordered" evidence="1">
    <location>
        <begin position="844"/>
        <end position="869"/>
    </location>
</feature>
<dbReference type="Pfam" id="PF09380">
    <property type="entry name" value="FERM_C"/>
    <property type="match status" value="1"/>
</dbReference>
<reference evidence="3 4" key="1">
    <citation type="journal article" date="2017" name="Gigascience">
        <title>Genome sequence of the small brown planthopper, Laodelphax striatellus.</title>
        <authorList>
            <person name="Zhu J."/>
            <person name="Jiang F."/>
            <person name="Wang X."/>
            <person name="Yang P."/>
            <person name="Bao Y."/>
            <person name="Zhao W."/>
            <person name="Wang W."/>
            <person name="Lu H."/>
            <person name="Wang Q."/>
            <person name="Cui N."/>
            <person name="Li J."/>
            <person name="Chen X."/>
            <person name="Luo L."/>
            <person name="Yu J."/>
            <person name="Kang L."/>
            <person name="Cui F."/>
        </authorList>
    </citation>
    <scope>NUCLEOTIDE SEQUENCE [LARGE SCALE GENOMIC DNA]</scope>
    <source>
        <strain evidence="3">Lst14</strain>
    </source>
</reference>
<keyword evidence="4" id="KW-1185">Reference proteome</keyword>
<dbReference type="CDD" id="cd13185">
    <property type="entry name" value="FERM_C_FRMD1_FRMD6"/>
    <property type="match status" value="1"/>
</dbReference>
<dbReference type="InterPro" id="IPR029071">
    <property type="entry name" value="Ubiquitin-like_domsf"/>
</dbReference>
<feature type="region of interest" description="Disordered" evidence="1">
    <location>
        <begin position="585"/>
        <end position="707"/>
    </location>
</feature>
<dbReference type="Gene3D" id="1.20.80.10">
    <property type="match status" value="1"/>
</dbReference>
<dbReference type="SUPFAM" id="SSF50729">
    <property type="entry name" value="PH domain-like"/>
    <property type="match status" value="1"/>
</dbReference>
<dbReference type="GO" id="GO:0098592">
    <property type="term" value="C:cytoplasmic side of apical plasma membrane"/>
    <property type="evidence" value="ECO:0007669"/>
    <property type="project" value="TreeGrafter"/>
</dbReference>
<dbReference type="EMBL" id="QKKF02019844">
    <property type="protein sequence ID" value="RZF39513.1"/>
    <property type="molecule type" value="Genomic_DNA"/>
</dbReference>
<dbReference type="InterPro" id="IPR018980">
    <property type="entry name" value="FERM_PH-like_C"/>
</dbReference>
<feature type="compositionally biased region" description="Polar residues" evidence="1">
    <location>
        <begin position="693"/>
        <end position="707"/>
    </location>
</feature>
<dbReference type="PROSITE" id="PS50057">
    <property type="entry name" value="FERM_3"/>
    <property type="match status" value="1"/>
</dbReference>
<feature type="region of interest" description="Disordered" evidence="1">
    <location>
        <begin position="448"/>
        <end position="478"/>
    </location>
</feature>
<feature type="compositionally biased region" description="Polar residues" evidence="1">
    <location>
        <begin position="585"/>
        <end position="600"/>
    </location>
</feature>
<dbReference type="InterPro" id="IPR000299">
    <property type="entry name" value="FERM_domain"/>
</dbReference>
<dbReference type="STRING" id="195883.A0A482X193"/>
<dbReference type="SUPFAM" id="SSF47031">
    <property type="entry name" value="Second domain of FERM"/>
    <property type="match status" value="1"/>
</dbReference>
<dbReference type="Pfam" id="PF00373">
    <property type="entry name" value="FERM_M"/>
    <property type="match status" value="1"/>
</dbReference>
<dbReference type="InterPro" id="IPR014352">
    <property type="entry name" value="FERM/acyl-CoA-bd_prot_sf"/>
</dbReference>
<evidence type="ECO:0000259" key="2">
    <source>
        <dbReference type="PROSITE" id="PS50057"/>
    </source>
</evidence>
<proteinExistence type="predicted"/>
<dbReference type="InterPro" id="IPR041781">
    <property type="entry name" value="FRMD6-FERM_C"/>
</dbReference>
<dbReference type="PANTHER" id="PTHR13429">
    <property type="entry name" value="FERM DOMAIN (PROTEIN4.1-EZRIN-RADIXIN-MOESIN) FAMILY"/>
    <property type="match status" value="1"/>
</dbReference>
<dbReference type="OrthoDB" id="5957665at2759"/>
<dbReference type="PANTHER" id="PTHR13429:SF5">
    <property type="entry name" value="PROTEIN EXPANDED"/>
    <property type="match status" value="1"/>
</dbReference>
<dbReference type="GO" id="GO:0009887">
    <property type="term" value="P:animal organ morphogenesis"/>
    <property type="evidence" value="ECO:0007669"/>
    <property type="project" value="UniProtKB-ARBA"/>
</dbReference>
<dbReference type="InterPro" id="IPR019749">
    <property type="entry name" value="Band_41_domain"/>
</dbReference>
<evidence type="ECO:0000313" key="4">
    <source>
        <dbReference type="Proteomes" id="UP000291343"/>
    </source>
</evidence>
<dbReference type="CDD" id="cd14473">
    <property type="entry name" value="FERM_B-lobe"/>
    <property type="match status" value="1"/>
</dbReference>
<comment type="caution">
    <text evidence="3">The sequence shown here is derived from an EMBL/GenBank/DDBJ whole genome shotgun (WGS) entry which is preliminary data.</text>
</comment>
<dbReference type="SMART" id="SM00295">
    <property type="entry name" value="B41"/>
    <property type="match status" value="1"/>
</dbReference>
<dbReference type="InterPro" id="IPR047145">
    <property type="entry name" value="FRMD6-like"/>
</dbReference>
<evidence type="ECO:0000313" key="3">
    <source>
        <dbReference type="EMBL" id="RZF39513.1"/>
    </source>
</evidence>
<dbReference type="InterPro" id="IPR035963">
    <property type="entry name" value="FERM_2"/>
</dbReference>
<dbReference type="Gene3D" id="2.30.29.30">
    <property type="entry name" value="Pleckstrin-homology domain (PH domain)/Phosphotyrosine-binding domain (PTB)"/>
    <property type="match status" value="1"/>
</dbReference>
<feature type="compositionally biased region" description="Pro residues" evidence="1">
    <location>
        <begin position="680"/>
        <end position="689"/>
    </location>
</feature>
<feature type="compositionally biased region" description="Basic residues" evidence="1">
    <location>
        <begin position="1272"/>
        <end position="1282"/>
    </location>
</feature>
<feature type="compositionally biased region" description="Low complexity" evidence="1">
    <location>
        <begin position="1230"/>
        <end position="1240"/>
    </location>
</feature>
<dbReference type="SUPFAM" id="SSF54236">
    <property type="entry name" value="Ubiquitin-like"/>
    <property type="match status" value="1"/>
</dbReference>
<dbReference type="CDD" id="cd17101">
    <property type="entry name" value="FERM_F1_PTPN13_like"/>
    <property type="match status" value="1"/>
</dbReference>
<dbReference type="Proteomes" id="UP000291343">
    <property type="component" value="Unassembled WGS sequence"/>
</dbReference>
<sequence>MRNWSTTASVESCTAVSPSTPNTRFAAVHLLTNQSLYFCVEPKTRTRELYKQTCMHLAGKGMIDTKLFGLAILSDGEYLFADPDYKLSKYAPKSWRSSSTHGLDNNGKPLLVFHFRVQFYVESPLLLSDDLSRQHYYLQLRHNVQSRGLVHAGSSEEALYLLAGLALQADLGDCPATSTATSTPYFQPKDYFPQQMVKSGNETRLIQMASSSHRANRGLTASDAQTQYIREASSADASPLPHNSHLYRLKYKKQDAGTVLLSICTRGIQLYEENSSKSLNGTFLWNDIEKLYFDRKKFEIRANWQPSGQKLTYYTSCDEKSKHLLALCRETHQFSMSIQARLAEVRRKEAEELKRFKEWSGKLAGIHYSSHRGDQRISVISSTSSNTTSGIVSDRVHSLDESEDDLDLEVMINSPPAAASVESLPHVCEGQRTSSAAACDHLSHSLTHTLSHPHSCPQTDLPSQDVSHTNGASGSGNSPCALTVNSIKNTSSLIGGATTPATTDGSQCSSSCSTVVVASCAPEPREERNGVTQRRGSTTSSLELELGFSHTAQNSVISDSTSTCLELDYSVQSAHTSSGVYTLRSSTQATNTVTCSSETSGIGVDESDGHRTRSGSLVSASGSFHGDGSDPSDAGPGTLLTAKELSDLIVGRSPKPRRGVYPSRATVSSTLDSDSDYVTLPPPPLPPPRSDSESLSRSYGTLESEQQSHMYHEESLINSRKVMEEQILQQQIQFQHLASPYSPQLVLPKAQSFLGDHILVNPATSTGLLVDDSARFKPHILTTHTALLPAYGTYVPEHRKYSLDPASRMKAAHPSNTTQNLIPIVTSNNYLDVRGSGAAFLQHYHQKFPPPPHPRQPPPPPPPPPPRPTLATVYTSQVTSSQIEQFKQQLYSDVDYVIYPMQDPAISKQEYMDSKIALGHYNHPPPPPYPTYSNKSRVLYRSTPNVAVAAGGYIPVAAPIGSKYASNQNLADYHHPGSSLSFVSSHHPSSTSPLYSAAASYSSSSSQSLRYDPLALQIMPSVLSSGFTRTQSDDNILNCVYDKPKFRRPPPPPPYELQNQYVCEAEEVRKTLLPKVPPAPMRHTSTSSSTTQHQKQQAVHSKPVFPPSLSKTVLEEQRKLNGAQAAGAKGPDGGLLDISTLREKSRNLDLPLISALCNDKSLLKQTNAFVMPKHPTAATASSAAPPSGDRPKSWHVKSPSNKKSEAASVSTESVSTSTDPLSPKKNTLFSSFLSAKSSPSSIPPSPVKYATTSNSKLKYPVSGLSTNQIVKSSRKTATSHHTHPSDSKLHGHTKLS</sequence>
<feature type="compositionally biased region" description="Low complexity" evidence="1">
    <location>
        <begin position="1083"/>
        <end position="1097"/>
    </location>
</feature>
<feature type="compositionally biased region" description="Pro residues" evidence="1">
    <location>
        <begin position="848"/>
        <end position="868"/>
    </location>
</feature>
<feature type="compositionally biased region" description="Low complexity" evidence="1">
    <location>
        <begin position="380"/>
        <end position="393"/>
    </location>
</feature>
<protein>
    <recommendedName>
        <fullName evidence="2">FERM domain-containing protein</fullName>
    </recommendedName>
</protein>
<feature type="region of interest" description="Disordered" evidence="1">
    <location>
        <begin position="380"/>
        <end position="403"/>
    </location>
</feature>
<feature type="region of interest" description="Disordered" evidence="1">
    <location>
        <begin position="1075"/>
        <end position="1107"/>
    </location>
</feature>
<feature type="region of interest" description="Disordered" evidence="1">
    <location>
        <begin position="1176"/>
        <end position="1296"/>
    </location>
</feature>
<dbReference type="InterPro" id="IPR011993">
    <property type="entry name" value="PH-like_dom_sf"/>
</dbReference>
<accession>A0A482X193</accession>
<dbReference type="FunCoup" id="A0A482X193">
    <property type="interactions" value="52"/>
</dbReference>
<dbReference type="InterPro" id="IPR019748">
    <property type="entry name" value="FERM_central"/>
</dbReference>
<evidence type="ECO:0000256" key="1">
    <source>
        <dbReference type="SAM" id="MobiDB-lite"/>
    </source>
</evidence>
<feature type="domain" description="FERM" evidence="2">
    <location>
        <begin position="24"/>
        <end position="339"/>
    </location>
</feature>
<organism evidence="3 4">
    <name type="scientific">Laodelphax striatellus</name>
    <name type="common">Small brown planthopper</name>
    <name type="synonym">Delphax striatella</name>
    <dbReference type="NCBI Taxonomy" id="195883"/>
    <lineage>
        <taxon>Eukaryota</taxon>
        <taxon>Metazoa</taxon>
        <taxon>Ecdysozoa</taxon>
        <taxon>Arthropoda</taxon>
        <taxon>Hexapoda</taxon>
        <taxon>Insecta</taxon>
        <taxon>Pterygota</taxon>
        <taxon>Neoptera</taxon>
        <taxon>Paraneoptera</taxon>
        <taxon>Hemiptera</taxon>
        <taxon>Auchenorrhyncha</taxon>
        <taxon>Fulgoroidea</taxon>
        <taxon>Delphacidae</taxon>
        <taxon>Criomorphinae</taxon>
        <taxon>Laodelphax</taxon>
    </lineage>
</organism>
<dbReference type="SMART" id="SM01196">
    <property type="entry name" value="FERM_C"/>
    <property type="match status" value="1"/>
</dbReference>
<name>A0A482X193_LAOST</name>
<feature type="compositionally biased region" description="Low complexity" evidence="1">
    <location>
        <begin position="1176"/>
        <end position="1187"/>
    </location>
</feature>
<feature type="compositionally biased region" description="Polar residues" evidence="1">
    <location>
        <begin position="456"/>
        <end position="478"/>
    </location>
</feature>
<dbReference type="GO" id="GO:0035332">
    <property type="term" value="P:positive regulation of hippo signaling"/>
    <property type="evidence" value="ECO:0007669"/>
    <property type="project" value="TreeGrafter"/>
</dbReference>
<feature type="compositionally biased region" description="Polar residues" evidence="1">
    <location>
        <begin position="1218"/>
        <end position="1229"/>
    </location>
</feature>
<gene>
    <name evidence="3" type="ORF">LSTR_LSTR001034</name>
</gene>
<dbReference type="InParanoid" id="A0A482X193"/>
<dbReference type="SMR" id="A0A482X193"/>
<dbReference type="GO" id="GO:0030182">
    <property type="term" value="P:neuron differentiation"/>
    <property type="evidence" value="ECO:0007669"/>
    <property type="project" value="UniProtKB-ARBA"/>
</dbReference>
<feature type="compositionally biased region" description="Low complexity" evidence="1">
    <location>
        <begin position="1206"/>
        <end position="1217"/>
    </location>
</feature>